<reference evidence="8 9" key="1">
    <citation type="submission" date="2023-09" db="EMBL/GenBank/DDBJ databases">
        <authorList>
            <person name="Qi X."/>
        </authorList>
    </citation>
    <scope>NUCLEOTIDE SEQUENCE [LARGE SCALE GENOMIC DNA]</scope>
    <source>
        <strain evidence="8 9">S1-1</strain>
    </source>
</reference>
<name>A0ABZ0GK70_9GAMM</name>
<evidence type="ECO:0000313" key="9">
    <source>
        <dbReference type="Proteomes" id="UP001301442"/>
    </source>
</evidence>
<evidence type="ECO:0000256" key="3">
    <source>
        <dbReference type="ARBA" id="ARBA00023004"/>
    </source>
</evidence>
<dbReference type="InterPro" id="IPR052352">
    <property type="entry name" value="Sugar_Degrad_Dehydratases"/>
</dbReference>
<sequence>MTDKKSNSRKRLRSEEWLNEPNHPDQTAIYLERYMNYGLTREELQSGKPIIGIAQTGSDLTPCNRHHVALAQRLKEGIRDAGGIPLEFPVHPIHEMGKRPTAALDRNLATLGLIEILYGYPLDGVILTTGCDKTTPATLMAAAAVDIPTIVFSGGPMLNGWDNEKRIGSGSIIWECREKYAAGEIDYENFMEQVSSSAPSSGHCNTMGTALTMNSLAEALGMSLPGCAAIPAPYRERAQMGYYTGRRIVEMIDEDLKPSDIMSKESFYNAIRVCSAIGGSTNAPPHIQAIANHMDDIDISITDWQLYGESVPLIVNCQPAGEYLGEEFHRAGGVPAVMGELLKTGAISPHAMTVTGKTVGEIYGKASSKEHKVIRPTTEPLMEKAGFAVMSGNIFDSAIMKKSVIDEHFKSTYLSDPEHPNVFEVRAIVFEGPEDYHHRINKPELAIDEHCMLIIRNCGPVGYPGSAEVVNMLPPDYLVKQGITCLPTMGDGRQSGTSASPSILNISPEAAVGGGLAYLKTGDMLRIDLNNNTVNLLIEAQAFEIRKKSMERIPIVNQTPWQEIYRSRVNQLSEGGTLVTKDKHTRIASKHGIPRNSH</sequence>
<gene>
    <name evidence="8" type="ORF">RI844_12275</name>
</gene>
<dbReference type="Pfam" id="PF00920">
    <property type="entry name" value="ILVD_EDD_N"/>
    <property type="match status" value="1"/>
</dbReference>
<evidence type="ECO:0000259" key="6">
    <source>
        <dbReference type="Pfam" id="PF00920"/>
    </source>
</evidence>
<dbReference type="PROSITE" id="PS00886">
    <property type="entry name" value="ILVD_EDD_1"/>
    <property type="match status" value="1"/>
</dbReference>
<proteinExistence type="inferred from homology"/>
<evidence type="ECO:0000256" key="5">
    <source>
        <dbReference type="ARBA" id="ARBA00023239"/>
    </source>
</evidence>
<keyword evidence="4" id="KW-0411">Iron-sulfur</keyword>
<dbReference type="PANTHER" id="PTHR43183:SF1">
    <property type="entry name" value="HYPOTHETICAL DIHYDROXY-ACID DEHYDRATASE (EUROFUNG)-RELATED"/>
    <property type="match status" value="1"/>
</dbReference>
<keyword evidence="2" id="KW-0479">Metal-binding</keyword>
<keyword evidence="5 8" id="KW-0456">Lyase</keyword>
<feature type="domain" description="Dihydroxy-acid/6-phosphogluconate dehydratase C-terminal" evidence="7">
    <location>
        <begin position="372"/>
        <end position="575"/>
    </location>
</feature>
<dbReference type="Proteomes" id="UP001301442">
    <property type="component" value="Chromosome"/>
</dbReference>
<dbReference type="Pfam" id="PF24877">
    <property type="entry name" value="ILV_EDD_C"/>
    <property type="match status" value="1"/>
</dbReference>
<feature type="domain" description="Dihydroxy-acid/6-phosphogluconate dehydratase N-terminal" evidence="6">
    <location>
        <begin position="48"/>
        <end position="361"/>
    </location>
</feature>
<evidence type="ECO:0000259" key="7">
    <source>
        <dbReference type="Pfam" id="PF24877"/>
    </source>
</evidence>
<dbReference type="GO" id="GO:0016829">
    <property type="term" value="F:lyase activity"/>
    <property type="evidence" value="ECO:0007669"/>
    <property type="project" value="UniProtKB-KW"/>
</dbReference>
<protein>
    <submittedName>
        <fullName evidence="8">IlvD/Edd family dehydratase</fullName>
        <ecNumber evidence="8">4.2.1.-</ecNumber>
    </submittedName>
</protein>
<dbReference type="SUPFAM" id="SSF143975">
    <property type="entry name" value="IlvD/EDD N-terminal domain-like"/>
    <property type="match status" value="1"/>
</dbReference>
<dbReference type="InterPro" id="IPR000581">
    <property type="entry name" value="ILV_EDD_N"/>
</dbReference>
<dbReference type="NCBIfam" id="NF004784">
    <property type="entry name" value="PRK06131.1"/>
    <property type="match status" value="1"/>
</dbReference>
<keyword evidence="9" id="KW-1185">Reference proteome</keyword>
<evidence type="ECO:0000256" key="2">
    <source>
        <dbReference type="ARBA" id="ARBA00022723"/>
    </source>
</evidence>
<evidence type="ECO:0000256" key="4">
    <source>
        <dbReference type="ARBA" id="ARBA00023014"/>
    </source>
</evidence>
<organism evidence="8 9">
    <name type="scientific">Thalassotalea fonticola</name>
    <dbReference type="NCBI Taxonomy" id="3065649"/>
    <lineage>
        <taxon>Bacteria</taxon>
        <taxon>Pseudomonadati</taxon>
        <taxon>Pseudomonadota</taxon>
        <taxon>Gammaproteobacteria</taxon>
        <taxon>Alteromonadales</taxon>
        <taxon>Colwelliaceae</taxon>
        <taxon>Thalassotalea</taxon>
    </lineage>
</organism>
<evidence type="ECO:0000256" key="1">
    <source>
        <dbReference type="ARBA" id="ARBA00006486"/>
    </source>
</evidence>
<accession>A0ABZ0GK70</accession>
<dbReference type="RefSeq" id="WP_348394959.1">
    <property type="nucleotide sequence ID" value="NZ_CP136600.1"/>
</dbReference>
<dbReference type="Gene3D" id="3.50.30.80">
    <property type="entry name" value="IlvD/EDD C-terminal domain-like"/>
    <property type="match status" value="1"/>
</dbReference>
<evidence type="ECO:0000313" key="8">
    <source>
        <dbReference type="EMBL" id="WOH36145.1"/>
    </source>
</evidence>
<dbReference type="InterPro" id="IPR056740">
    <property type="entry name" value="ILV_EDD_C"/>
</dbReference>
<dbReference type="NCBIfam" id="NF009560">
    <property type="entry name" value="PRK13017.1"/>
    <property type="match status" value="1"/>
</dbReference>
<dbReference type="EC" id="4.2.1.-" evidence="8"/>
<dbReference type="EMBL" id="CP136600">
    <property type="protein sequence ID" value="WOH36145.1"/>
    <property type="molecule type" value="Genomic_DNA"/>
</dbReference>
<dbReference type="InterPro" id="IPR042096">
    <property type="entry name" value="Dihydro-acid_dehy_C"/>
</dbReference>
<keyword evidence="3" id="KW-0408">Iron</keyword>
<dbReference type="InterPro" id="IPR020558">
    <property type="entry name" value="DiOHA_6PGluconate_deHydtase_CS"/>
</dbReference>
<dbReference type="SUPFAM" id="SSF52016">
    <property type="entry name" value="LeuD/IlvD-like"/>
    <property type="match status" value="1"/>
</dbReference>
<comment type="similarity">
    <text evidence="1">Belongs to the IlvD/Edd family.</text>
</comment>
<dbReference type="PANTHER" id="PTHR43183">
    <property type="entry name" value="HYPOTHETICAL DIHYDROXYACID DEHYDRATASE (EUROFUNG)-RELATED"/>
    <property type="match status" value="1"/>
</dbReference>
<dbReference type="InterPro" id="IPR037237">
    <property type="entry name" value="IlvD/EDD_N"/>
</dbReference>